<dbReference type="InterPro" id="IPR001214">
    <property type="entry name" value="SET_dom"/>
</dbReference>
<proteinExistence type="predicted"/>
<feature type="region of interest" description="Disordered" evidence="1">
    <location>
        <begin position="90"/>
        <end position="109"/>
    </location>
</feature>
<feature type="compositionally biased region" description="Polar residues" evidence="1">
    <location>
        <begin position="131"/>
        <end position="142"/>
    </location>
</feature>
<dbReference type="PROSITE" id="PS50280">
    <property type="entry name" value="SET"/>
    <property type="match status" value="1"/>
</dbReference>
<reference evidence="3 4" key="1">
    <citation type="submission" date="2024-07" db="EMBL/GenBank/DDBJ databases">
        <title>Section-level genome sequencing and comparative genomics of Aspergillus sections Usti and Cavernicolus.</title>
        <authorList>
            <consortium name="Lawrence Berkeley National Laboratory"/>
            <person name="Nybo J.L."/>
            <person name="Vesth T.C."/>
            <person name="Theobald S."/>
            <person name="Frisvad J.C."/>
            <person name="Larsen T.O."/>
            <person name="Kjaerboelling I."/>
            <person name="Rothschild-Mancinelli K."/>
            <person name="Lyhne E.K."/>
            <person name="Kogle M.E."/>
            <person name="Barry K."/>
            <person name="Clum A."/>
            <person name="Na H."/>
            <person name="Ledsgaard L."/>
            <person name="Lin J."/>
            <person name="Lipzen A."/>
            <person name="Kuo A."/>
            <person name="Riley R."/>
            <person name="Mondo S."/>
            <person name="Labutti K."/>
            <person name="Haridas S."/>
            <person name="Pangalinan J."/>
            <person name="Salamov A.A."/>
            <person name="Simmons B.A."/>
            <person name="Magnuson J.K."/>
            <person name="Chen J."/>
            <person name="Drula E."/>
            <person name="Henrissat B."/>
            <person name="Wiebenga A."/>
            <person name="Lubbers R.J."/>
            <person name="Gomes A.C."/>
            <person name="Makela M.R."/>
            <person name="Stajich J."/>
            <person name="Grigoriev I.V."/>
            <person name="Mortensen U.H."/>
            <person name="De Vries R.P."/>
            <person name="Baker S.E."/>
            <person name="Andersen M.R."/>
        </authorList>
    </citation>
    <scope>NUCLEOTIDE SEQUENCE [LARGE SCALE GENOMIC DNA]</scope>
    <source>
        <strain evidence="3 4">CBS 123904</strain>
    </source>
</reference>
<dbReference type="InterPro" id="IPR053105">
    <property type="entry name" value="Class_V-like_SAM-MTase"/>
</dbReference>
<dbReference type="EMBL" id="JBFXLU010000446">
    <property type="protein sequence ID" value="KAL2826363.1"/>
    <property type="molecule type" value="Genomic_DNA"/>
</dbReference>
<dbReference type="Proteomes" id="UP001610446">
    <property type="component" value="Unassembled WGS sequence"/>
</dbReference>
<dbReference type="SMART" id="SM00317">
    <property type="entry name" value="SET"/>
    <property type="match status" value="1"/>
</dbReference>
<evidence type="ECO:0000313" key="3">
    <source>
        <dbReference type="EMBL" id="KAL2826363.1"/>
    </source>
</evidence>
<evidence type="ECO:0000256" key="1">
    <source>
        <dbReference type="SAM" id="MobiDB-lite"/>
    </source>
</evidence>
<dbReference type="Gene3D" id="2.170.270.10">
    <property type="entry name" value="SET domain"/>
    <property type="match status" value="1"/>
</dbReference>
<organism evidence="3 4">
    <name type="scientific">Aspergillus pseudoustus</name>
    <dbReference type="NCBI Taxonomy" id="1810923"/>
    <lineage>
        <taxon>Eukaryota</taxon>
        <taxon>Fungi</taxon>
        <taxon>Dikarya</taxon>
        <taxon>Ascomycota</taxon>
        <taxon>Pezizomycotina</taxon>
        <taxon>Eurotiomycetes</taxon>
        <taxon>Eurotiomycetidae</taxon>
        <taxon>Eurotiales</taxon>
        <taxon>Aspergillaceae</taxon>
        <taxon>Aspergillus</taxon>
        <taxon>Aspergillus subgen. Nidulantes</taxon>
    </lineage>
</organism>
<dbReference type="SUPFAM" id="SSF82199">
    <property type="entry name" value="SET domain"/>
    <property type="match status" value="1"/>
</dbReference>
<feature type="region of interest" description="Disordered" evidence="1">
    <location>
        <begin position="120"/>
        <end position="191"/>
    </location>
</feature>
<name>A0ABR4IHN2_9EURO</name>
<feature type="domain" description="SET" evidence="2">
    <location>
        <begin position="478"/>
        <end position="584"/>
    </location>
</feature>
<dbReference type="Pfam" id="PF00856">
    <property type="entry name" value="SET"/>
    <property type="match status" value="1"/>
</dbReference>
<accession>A0ABR4IHN2</accession>
<dbReference type="PANTHER" id="PTHR47250:SF3">
    <property type="entry name" value="HISTONE-LYSINE N-METHYLTRANSFERASE SET-6"/>
    <property type="match status" value="1"/>
</dbReference>
<feature type="compositionally biased region" description="Polar residues" evidence="1">
    <location>
        <begin position="160"/>
        <end position="169"/>
    </location>
</feature>
<sequence>MHPILDHPIVSKLSELFEDPEFIPRLCSILSSLGSNDKGVCLRIDAVVCASNTWNWNPATWDNHSLSLGWLGFENNRSLTITPRQFASLKPSSLPNQAPPPGYDKGAVTPQSVLNECHRPRHKTVGGLRPSKSSTLVSATEQLDSDTDSGAGSDHLQPSGVKNQPSVRQFHSDARFPQRKRPFKDTGAPALQPSSIDKLISGIWRQVHSPITLSVSFPDRRPQFSLATGVSQEVFRAISGLCKEYYNQNKSSRALEMVVQAHWVECYEARIASILLASPGYTKSEARMMALKEACSTLGWQEKELRNRLAIWRGYKEIKDSGGWASLVFAGTGVYRFCKYRIGFNEGLTNRLRHIASSLEVAADTLHPGWRDLLRIVNQNEKCRYSGHPHEWVTFDTEPALPLANTYSPHQSLLNDFNFKFIDDSLIDQVAFGLEDPRRVPNIDSNICQICKGQQADDGVSNRCSCFPTLFGGVRYPQPVQLYHTTSGKNNGVVARCQFERGTAIAEFVGLVTSGIDGLDVMMGGTPERPYQIFQGHMGNFTRFINHSCRPNSQFQRFYWRGVERVLVVSRGVSAGSEITVDYSESYWRKLKKNCLCGELSCRFAHQVAA</sequence>
<evidence type="ECO:0000313" key="4">
    <source>
        <dbReference type="Proteomes" id="UP001610446"/>
    </source>
</evidence>
<dbReference type="InterPro" id="IPR046341">
    <property type="entry name" value="SET_dom_sf"/>
</dbReference>
<dbReference type="PANTHER" id="PTHR47250">
    <property type="entry name" value="HISTONE-LYSINE N-METHYLTRANSFERASE SET-6"/>
    <property type="match status" value="1"/>
</dbReference>
<comment type="caution">
    <text evidence="3">The sequence shown here is derived from an EMBL/GenBank/DDBJ whole genome shotgun (WGS) entry which is preliminary data.</text>
</comment>
<keyword evidence="4" id="KW-1185">Reference proteome</keyword>
<gene>
    <name evidence="3" type="ORF">BJY01DRAFT_229781</name>
</gene>
<protein>
    <recommendedName>
        <fullName evidence="2">SET domain-containing protein</fullName>
    </recommendedName>
</protein>
<evidence type="ECO:0000259" key="2">
    <source>
        <dbReference type="PROSITE" id="PS50280"/>
    </source>
</evidence>